<evidence type="ECO:0000313" key="8">
    <source>
        <dbReference type="Proteomes" id="UP001417504"/>
    </source>
</evidence>
<dbReference type="PANTHER" id="PTHR33109:SF3">
    <property type="entry name" value="EPIDERMAL PATTERNING FACTOR-LIKE PROTEIN"/>
    <property type="match status" value="1"/>
</dbReference>
<dbReference type="Proteomes" id="UP001417504">
    <property type="component" value="Unassembled WGS sequence"/>
</dbReference>
<evidence type="ECO:0000256" key="4">
    <source>
        <dbReference type="ARBA" id="ARBA00022729"/>
    </source>
</evidence>
<dbReference type="GO" id="GO:0010052">
    <property type="term" value="P:guard cell differentiation"/>
    <property type="evidence" value="ECO:0007669"/>
    <property type="project" value="UniProtKB-UniRule"/>
</dbReference>
<reference evidence="7 8" key="1">
    <citation type="submission" date="2024-01" db="EMBL/GenBank/DDBJ databases">
        <title>Genome assemblies of Stephania.</title>
        <authorList>
            <person name="Yang L."/>
        </authorList>
    </citation>
    <scope>NUCLEOTIDE SEQUENCE [LARGE SCALE GENOMIC DNA]</scope>
    <source>
        <strain evidence="7">QJT</strain>
        <tissue evidence="7">Leaf</tissue>
    </source>
</reference>
<comment type="similarity">
    <text evidence="2 6">Belongs to the plant cysteine rich small secretory peptide family. Epidermal patterning factor subfamily.</text>
</comment>
<evidence type="ECO:0000256" key="1">
    <source>
        <dbReference type="ARBA" id="ARBA00004613"/>
    </source>
</evidence>
<comment type="subcellular location">
    <subcellularLocation>
        <location evidence="1 6">Secreted</location>
    </subcellularLocation>
</comment>
<evidence type="ECO:0000313" key="7">
    <source>
        <dbReference type="EMBL" id="KAK9102537.1"/>
    </source>
</evidence>
<proteinExistence type="inferred from homology"/>
<organism evidence="7 8">
    <name type="scientific">Stephania japonica</name>
    <dbReference type="NCBI Taxonomy" id="461633"/>
    <lineage>
        <taxon>Eukaryota</taxon>
        <taxon>Viridiplantae</taxon>
        <taxon>Streptophyta</taxon>
        <taxon>Embryophyta</taxon>
        <taxon>Tracheophyta</taxon>
        <taxon>Spermatophyta</taxon>
        <taxon>Magnoliopsida</taxon>
        <taxon>Ranunculales</taxon>
        <taxon>Menispermaceae</taxon>
        <taxon>Menispermoideae</taxon>
        <taxon>Cissampelideae</taxon>
        <taxon>Stephania</taxon>
    </lineage>
</organism>
<comment type="function">
    <text evidence="6">Controls stomatal patterning.</text>
</comment>
<comment type="caution">
    <text evidence="7">The sequence shown here is derived from an EMBL/GenBank/DDBJ whole genome shotgun (WGS) entry which is preliminary data.</text>
</comment>
<dbReference type="AlphaFoldDB" id="A0AAP0HYG0"/>
<evidence type="ECO:0000256" key="3">
    <source>
        <dbReference type="ARBA" id="ARBA00022525"/>
    </source>
</evidence>
<keyword evidence="5" id="KW-1015">Disulfide bond</keyword>
<protein>
    <recommendedName>
        <fullName evidence="6">Epidermal patterning factor-like protein</fullName>
    </recommendedName>
</protein>
<keyword evidence="4" id="KW-0732">Signal</keyword>
<evidence type="ECO:0000256" key="5">
    <source>
        <dbReference type="ARBA" id="ARBA00023157"/>
    </source>
</evidence>
<name>A0AAP0HYG0_9MAGN</name>
<dbReference type="InterPro" id="IPR039455">
    <property type="entry name" value="EPFL"/>
</dbReference>
<accession>A0AAP0HYG0</accession>
<dbReference type="EMBL" id="JBBNAE010000008">
    <property type="protein sequence ID" value="KAK9102537.1"/>
    <property type="molecule type" value="Genomic_DNA"/>
</dbReference>
<sequence>MIAPKTKRGRAYNKVSSLCPSNMQRKFKGFNKTKRMCSVAIAVLQLLSLVTATTSRPFALQGLNQQSVELNKDIERVVKSGEGEYRGVSTLGSRPPNCEHRCGGCIPCEAIQVPTTIDHLGVQYANYEPEGWKCKCGSKFFNP</sequence>
<evidence type="ECO:0000256" key="6">
    <source>
        <dbReference type="RuleBase" id="RU367102"/>
    </source>
</evidence>
<dbReference type="Pfam" id="PF17181">
    <property type="entry name" value="EPF"/>
    <property type="match status" value="1"/>
</dbReference>
<dbReference type="PANTHER" id="PTHR33109">
    <property type="entry name" value="EPIDERMAL PATTERNING FACTOR-LIKE PROTEIN 4"/>
    <property type="match status" value="1"/>
</dbReference>
<dbReference type="GO" id="GO:0005576">
    <property type="term" value="C:extracellular region"/>
    <property type="evidence" value="ECO:0007669"/>
    <property type="project" value="UniProtKB-SubCell"/>
</dbReference>
<keyword evidence="6" id="KW-0217">Developmental protein</keyword>
<keyword evidence="8" id="KW-1185">Reference proteome</keyword>
<keyword evidence="3 6" id="KW-0964">Secreted</keyword>
<evidence type="ECO:0000256" key="2">
    <source>
        <dbReference type="ARBA" id="ARBA00008127"/>
    </source>
</evidence>
<gene>
    <name evidence="7" type="ORF">Sjap_019791</name>
</gene>